<proteinExistence type="predicted"/>
<reference evidence="2" key="1">
    <citation type="journal article" date="2017" name="Nat. Ecol. Evol.">
        <title>Genome expansion and lineage-specific genetic innovations in the forest pathogenic fungi Armillaria.</title>
        <authorList>
            <person name="Sipos G."/>
            <person name="Prasanna A.N."/>
            <person name="Walter M.C."/>
            <person name="O'Connor E."/>
            <person name="Balint B."/>
            <person name="Krizsan K."/>
            <person name="Kiss B."/>
            <person name="Hess J."/>
            <person name="Varga T."/>
            <person name="Slot J."/>
            <person name="Riley R."/>
            <person name="Boka B."/>
            <person name="Rigling D."/>
            <person name="Barry K."/>
            <person name="Lee J."/>
            <person name="Mihaltcheva S."/>
            <person name="LaButti K."/>
            <person name="Lipzen A."/>
            <person name="Waldron R."/>
            <person name="Moloney N.M."/>
            <person name="Sperisen C."/>
            <person name="Kredics L."/>
            <person name="Vagvoelgyi C."/>
            <person name="Patrignani A."/>
            <person name="Fitzpatrick D."/>
            <person name="Nagy I."/>
            <person name="Doyle S."/>
            <person name="Anderson J.B."/>
            <person name="Grigoriev I.V."/>
            <person name="Gueldener U."/>
            <person name="Muensterkoetter M."/>
            <person name="Nagy L.G."/>
        </authorList>
    </citation>
    <scope>NUCLEOTIDE SEQUENCE [LARGE SCALE GENOMIC DNA]</scope>
    <source>
        <strain evidence="2">28-4</strain>
    </source>
</reference>
<dbReference type="AlphaFoldDB" id="A0A2H3CH04"/>
<evidence type="ECO:0000313" key="1">
    <source>
        <dbReference type="EMBL" id="PBK74576.1"/>
    </source>
</evidence>
<dbReference type="EMBL" id="KZ293418">
    <property type="protein sequence ID" value="PBK74576.1"/>
    <property type="molecule type" value="Genomic_DNA"/>
</dbReference>
<organism evidence="1 2">
    <name type="scientific">Armillaria solidipes</name>
    <dbReference type="NCBI Taxonomy" id="1076256"/>
    <lineage>
        <taxon>Eukaryota</taxon>
        <taxon>Fungi</taxon>
        <taxon>Dikarya</taxon>
        <taxon>Basidiomycota</taxon>
        <taxon>Agaricomycotina</taxon>
        <taxon>Agaricomycetes</taxon>
        <taxon>Agaricomycetidae</taxon>
        <taxon>Agaricales</taxon>
        <taxon>Marasmiineae</taxon>
        <taxon>Physalacriaceae</taxon>
        <taxon>Armillaria</taxon>
    </lineage>
</organism>
<keyword evidence="2" id="KW-1185">Reference proteome</keyword>
<dbReference type="Proteomes" id="UP000218334">
    <property type="component" value="Unassembled WGS sequence"/>
</dbReference>
<gene>
    <name evidence="1" type="ORF">ARMSODRAFT_985795</name>
</gene>
<dbReference type="STRING" id="1076256.A0A2H3CH04"/>
<protein>
    <submittedName>
        <fullName evidence="1">Uncharacterized protein</fullName>
    </submittedName>
</protein>
<name>A0A2H3CH04_9AGAR</name>
<sequence length="193" mass="21926">MLMHMKGHNGISPCCMCKIIRLHVPNSNTTTHYVPHNHSCHPDALCNPHAIKVQSASMNAEAEKLAKEYGIKSLPLLMFLDSLLFPLSFPYDFMHLIWENLMKNLVLLWTGNFKGLDKGTDGYILDKSVWEAIGKATAASGSTIPSAYGPRVPDVSTDCSNMFTKMWSFWTLYLAKYFKHFIHLIFILIDWIC</sequence>
<accession>A0A2H3CH04</accession>
<evidence type="ECO:0000313" key="2">
    <source>
        <dbReference type="Proteomes" id="UP000218334"/>
    </source>
</evidence>